<evidence type="ECO:0000313" key="2">
    <source>
        <dbReference type="Proteomes" id="UP000518288"/>
    </source>
</evidence>
<dbReference type="EMBL" id="JACCFH010000001">
    <property type="protein sequence ID" value="NYG33861.1"/>
    <property type="molecule type" value="Genomic_DNA"/>
</dbReference>
<dbReference type="RefSeq" id="WP_257645066.1">
    <property type="nucleotide sequence ID" value="NZ_JACCFH010000001.1"/>
</dbReference>
<organism evidence="1 2">
    <name type="scientific">Sphaerotilus montanus</name>
    <dbReference type="NCBI Taxonomy" id="522889"/>
    <lineage>
        <taxon>Bacteria</taxon>
        <taxon>Pseudomonadati</taxon>
        <taxon>Pseudomonadota</taxon>
        <taxon>Betaproteobacteria</taxon>
        <taxon>Burkholderiales</taxon>
        <taxon>Sphaerotilaceae</taxon>
        <taxon>Sphaerotilus</taxon>
    </lineage>
</organism>
<name>A0A7Y9QYJ3_9BURK</name>
<dbReference type="AlphaFoldDB" id="A0A7Y9QYJ3"/>
<accession>A0A7Y9QYJ3</accession>
<comment type="caution">
    <text evidence="1">The sequence shown here is derived from an EMBL/GenBank/DDBJ whole genome shotgun (WGS) entry which is preliminary data.</text>
</comment>
<evidence type="ECO:0000313" key="1">
    <source>
        <dbReference type="EMBL" id="NYG33861.1"/>
    </source>
</evidence>
<protein>
    <submittedName>
        <fullName evidence="1">Uncharacterized protein</fullName>
    </submittedName>
</protein>
<proteinExistence type="predicted"/>
<sequence length="41" mass="4314">MGIIIRQAHVAAEVIAGTLQGNKELAWAGLTEDTDLPPGKK</sequence>
<gene>
    <name evidence="1" type="ORF">BDD16_002847</name>
</gene>
<reference evidence="1 2" key="1">
    <citation type="submission" date="2020-07" db="EMBL/GenBank/DDBJ databases">
        <title>Genomic Encyclopedia of Archaeal and Bacterial Type Strains, Phase II (KMG-II): from individual species to whole genera.</title>
        <authorList>
            <person name="Goeker M."/>
        </authorList>
    </citation>
    <scope>NUCLEOTIDE SEQUENCE [LARGE SCALE GENOMIC DNA]</scope>
    <source>
        <strain evidence="1 2">DSM 21226</strain>
    </source>
</reference>
<dbReference type="Proteomes" id="UP000518288">
    <property type="component" value="Unassembled WGS sequence"/>
</dbReference>
<keyword evidence="2" id="KW-1185">Reference proteome</keyword>